<evidence type="ECO:0000313" key="3">
    <source>
        <dbReference type="Proteomes" id="UP001057375"/>
    </source>
</evidence>
<comment type="caution">
    <text evidence="2">The sequence shown here is derived from an EMBL/GenBank/DDBJ whole genome shotgun (WGS) entry which is preliminary data.</text>
</comment>
<dbReference type="Proteomes" id="UP001057375">
    <property type="component" value="Unassembled WGS sequence"/>
</dbReference>
<keyword evidence="1" id="KW-0732">Signal</keyword>
<sequence>MLLLCIFFFSIFIQYVLAGTELGISVTDDNYDCDYSRCDILSAFASACAAAVSGPINLTISSETDHPIRFSGTDATNLNCVGAQYRFVVEFQTPIEFENDAVLNNFEFVGDNSSDIVFYGATTFKNLVIRDSKIKIAKSNSPTIFTDVSISSSRIRVSYPSFVPYRVYLYDDTTFVVVGTLNMLADTLIQAA</sequence>
<feature type="signal peptide" evidence="1">
    <location>
        <begin position="1"/>
        <end position="18"/>
    </location>
</feature>
<reference evidence="2" key="1">
    <citation type="submission" date="2022-03" db="EMBL/GenBank/DDBJ databases">
        <title>Draft genome sequence of Aduncisulcus paluster, a free-living microaerophilic Fornicata.</title>
        <authorList>
            <person name="Yuyama I."/>
            <person name="Kume K."/>
            <person name="Tamura T."/>
            <person name="Inagaki Y."/>
            <person name="Hashimoto T."/>
        </authorList>
    </citation>
    <scope>NUCLEOTIDE SEQUENCE</scope>
    <source>
        <strain evidence="2">NY0171</strain>
    </source>
</reference>
<evidence type="ECO:0000256" key="1">
    <source>
        <dbReference type="SAM" id="SignalP"/>
    </source>
</evidence>
<feature type="chain" id="PRO_5047283077" evidence="1">
    <location>
        <begin position="19"/>
        <end position="192"/>
    </location>
</feature>
<dbReference type="EMBL" id="BQXS01011563">
    <property type="protein sequence ID" value="GKT14072.1"/>
    <property type="molecule type" value="Genomic_DNA"/>
</dbReference>
<organism evidence="2 3">
    <name type="scientific">Aduncisulcus paluster</name>
    <dbReference type="NCBI Taxonomy" id="2918883"/>
    <lineage>
        <taxon>Eukaryota</taxon>
        <taxon>Metamonada</taxon>
        <taxon>Carpediemonas-like organisms</taxon>
        <taxon>Aduncisulcus</taxon>
    </lineage>
</organism>
<gene>
    <name evidence="2" type="ORF">ADUPG1_010402</name>
</gene>
<name>A0ABQ5JR78_9EUKA</name>
<evidence type="ECO:0000313" key="2">
    <source>
        <dbReference type="EMBL" id="GKT14072.1"/>
    </source>
</evidence>
<keyword evidence="3" id="KW-1185">Reference proteome</keyword>
<feature type="non-terminal residue" evidence="2">
    <location>
        <position position="192"/>
    </location>
</feature>
<accession>A0ABQ5JR78</accession>
<proteinExistence type="predicted"/>
<protein>
    <submittedName>
        <fullName evidence="2">Uncharacterized protein</fullName>
    </submittedName>
</protein>